<protein>
    <submittedName>
        <fullName evidence="1">UDP-2,4-diacetamido-2,4, 6-trideoxy-beta-L-altropyranose hydrolase</fullName>
        <ecNumber evidence="1">3.6.1.57</ecNumber>
    </submittedName>
</protein>
<dbReference type="EC" id="3.6.1.57" evidence="1"/>
<accession>A0A1C7WRV2</accession>
<reference evidence="1 2" key="1">
    <citation type="submission" date="2015-10" db="EMBL/GenBank/DDBJ databases">
        <authorList>
            <person name="Rovetto F.F."/>
            <person name="Cocolin L.L."/>
            <person name="Illeghems K.K."/>
            <person name="Van Nieuwerbuegh F.F."/>
            <person name="Houf K.K."/>
        </authorList>
    </citation>
    <scope>NUCLEOTIDE SEQUENCE [LARGE SCALE GENOMIC DNA]</scope>
    <source>
        <strain evidence="1 2">LMG 24486</strain>
    </source>
</reference>
<dbReference type="Gene3D" id="3.40.50.11190">
    <property type="match status" value="1"/>
</dbReference>
<evidence type="ECO:0000313" key="2">
    <source>
        <dbReference type="Proteomes" id="UP000092987"/>
    </source>
</evidence>
<organism evidence="1 2">
    <name type="scientific">Aliarcobacter thereius LMG 24486</name>
    <dbReference type="NCBI Taxonomy" id="1032240"/>
    <lineage>
        <taxon>Bacteria</taxon>
        <taxon>Pseudomonadati</taxon>
        <taxon>Campylobacterota</taxon>
        <taxon>Epsilonproteobacteria</taxon>
        <taxon>Campylobacterales</taxon>
        <taxon>Arcobacteraceae</taxon>
        <taxon>Aliarcobacter</taxon>
    </lineage>
</organism>
<comment type="caution">
    <text evidence="1">The sequence shown here is derived from an EMBL/GenBank/DDBJ whole genome shotgun (WGS) entry which is preliminary data.</text>
</comment>
<keyword evidence="1" id="KW-0378">Hydrolase</keyword>
<proteinExistence type="predicted"/>
<dbReference type="GO" id="GO:0016787">
    <property type="term" value="F:hydrolase activity"/>
    <property type="evidence" value="ECO:0007669"/>
    <property type="project" value="UniProtKB-KW"/>
</dbReference>
<dbReference type="Gene3D" id="3.40.50.2000">
    <property type="entry name" value="Glycogen Phosphorylase B"/>
    <property type="match status" value="1"/>
</dbReference>
<dbReference type="Proteomes" id="UP000092987">
    <property type="component" value="Unassembled WGS sequence"/>
</dbReference>
<gene>
    <name evidence="1" type="primary">pseG</name>
    <name evidence="1" type="ORF">AA347_00583</name>
</gene>
<dbReference type="EMBL" id="LLKQ01000001">
    <property type="protein sequence ID" value="OCL95132.1"/>
    <property type="molecule type" value="Genomic_DNA"/>
</dbReference>
<name>A0A1C7WRV2_9BACT</name>
<keyword evidence="2" id="KW-1185">Reference proteome</keyword>
<sequence>MNILIRANSSSYIGTGHIMRDLVLAKQYLNDNIIFATENLDGNINHKIIEAGYKIELLKSNSFDKLNELIKKLNIDMIIIDSYEINYNFEKKLKELNPSLKIFVFDDTYEKHYCDILLNHNIYADEKRYKNLVPNNCELRCGSKYTLLREEFLEAKKQTKKIKKNKKIKTIFVAMGGADHTNKNIKILKIIKKFRKKNKEKIVVNLFTTNANKNLKQLNKYCKSKKWINLHINSRRIANYMIKSDLAIVTPSVTLNEVFYLDIPFIAIKTAKNQKYMYKYIVKDGYKTLRSFNKKELEKGIDKILGVENEKYKV</sequence>
<dbReference type="RefSeq" id="WP_066172536.1">
    <property type="nucleotide sequence ID" value="NZ_CP035926.1"/>
</dbReference>
<dbReference type="SUPFAM" id="SSF53756">
    <property type="entry name" value="UDP-Glycosyltransferase/glycogen phosphorylase"/>
    <property type="match status" value="1"/>
</dbReference>
<dbReference type="InterPro" id="IPR020023">
    <property type="entry name" value="PseG"/>
</dbReference>
<evidence type="ECO:0000313" key="1">
    <source>
        <dbReference type="EMBL" id="OCL95132.1"/>
    </source>
</evidence>
<dbReference type="NCBIfam" id="TIGR03590">
    <property type="entry name" value="PseG"/>
    <property type="match status" value="1"/>
</dbReference>